<dbReference type="HOGENOM" id="CLU_869798_0_0_1"/>
<dbReference type="Proteomes" id="UP000006591">
    <property type="component" value="Chromosome 3"/>
</dbReference>
<evidence type="ECO:0000313" key="2">
    <source>
        <dbReference type="Proteomes" id="UP000006591"/>
    </source>
</evidence>
<sequence>MIVDEGDSLLRQPANHPRRLAVAILHPPQLTLHRCLQLALGREVERRCRATDGLRPVHQLLPVTVLVPRRLTVAVVTHVAPYLGDDEGRVGVVHVRLGDGRRVSLGEVEAPAVEADVGLEPVEPVGELSLHTRVEVVDVGRRAEVCASIAVTAAVGVLRVVAADHVGTPVEAAVRRATLEDAVDATAILVIRAPVVDDDVGDALDALAVEGGDQRPELCPRAVLGRVQVVEPSRHVSLWRDGVRRRREPDVCDSGRGDVVDVAMEEVVPPTLLLP</sequence>
<dbReference type="AlphaFoldDB" id="A0A0E0GN84"/>
<reference evidence="1" key="1">
    <citation type="submission" date="2015-04" db="UniProtKB">
        <authorList>
            <consortium name="EnsemblPlants"/>
        </authorList>
    </citation>
    <scope>IDENTIFICATION</scope>
    <source>
        <strain evidence="1">SL10</strain>
    </source>
</reference>
<evidence type="ECO:0000313" key="1">
    <source>
        <dbReference type="EnsemblPlants" id="ONIVA03G20720.1"/>
    </source>
</evidence>
<dbReference type="EnsemblPlants" id="ONIVA03G20720.1">
    <property type="protein sequence ID" value="ONIVA03G20720.1"/>
    <property type="gene ID" value="ONIVA03G20720"/>
</dbReference>
<organism evidence="1">
    <name type="scientific">Oryza nivara</name>
    <name type="common">Indian wild rice</name>
    <name type="synonym">Oryza sativa f. spontanea</name>
    <dbReference type="NCBI Taxonomy" id="4536"/>
    <lineage>
        <taxon>Eukaryota</taxon>
        <taxon>Viridiplantae</taxon>
        <taxon>Streptophyta</taxon>
        <taxon>Embryophyta</taxon>
        <taxon>Tracheophyta</taxon>
        <taxon>Spermatophyta</taxon>
        <taxon>Magnoliopsida</taxon>
        <taxon>Liliopsida</taxon>
        <taxon>Poales</taxon>
        <taxon>Poaceae</taxon>
        <taxon>BOP clade</taxon>
        <taxon>Oryzoideae</taxon>
        <taxon>Oryzeae</taxon>
        <taxon>Oryzinae</taxon>
        <taxon>Oryza</taxon>
    </lineage>
</organism>
<name>A0A0E0GN84_ORYNI</name>
<dbReference type="Gramene" id="ONIVA03G20720.1">
    <property type="protein sequence ID" value="ONIVA03G20720.1"/>
    <property type="gene ID" value="ONIVA03G20720"/>
</dbReference>
<accession>A0A0E0GN84</accession>
<reference evidence="1" key="2">
    <citation type="submission" date="2018-04" db="EMBL/GenBank/DDBJ databases">
        <title>OnivRS2 (Oryza nivara Reference Sequence Version 2).</title>
        <authorList>
            <person name="Zhang J."/>
            <person name="Kudrna D."/>
            <person name="Lee S."/>
            <person name="Talag J."/>
            <person name="Rajasekar S."/>
            <person name="Welchert J."/>
            <person name="Hsing Y.-I."/>
            <person name="Wing R.A."/>
        </authorList>
    </citation>
    <scope>NUCLEOTIDE SEQUENCE [LARGE SCALE GENOMIC DNA]</scope>
    <source>
        <strain evidence="1">SL10</strain>
    </source>
</reference>
<keyword evidence="2" id="KW-1185">Reference proteome</keyword>
<protein>
    <submittedName>
        <fullName evidence="1">Uncharacterized protein</fullName>
    </submittedName>
</protein>
<proteinExistence type="predicted"/>